<dbReference type="AlphaFoldDB" id="A0A8S3VYN9"/>
<name>A0A8S3VYN9_PARAO</name>
<evidence type="ECO:0000313" key="1">
    <source>
        <dbReference type="EMBL" id="CAG4931316.1"/>
    </source>
</evidence>
<proteinExistence type="predicted"/>
<comment type="caution">
    <text evidence="1">The sequence shown here is derived from an EMBL/GenBank/DDBJ whole genome shotgun (WGS) entry which is preliminary data.</text>
</comment>
<protein>
    <submittedName>
        <fullName evidence="1">(apollo) hypothetical protein</fullName>
    </submittedName>
</protein>
<dbReference type="EMBL" id="CAJQZP010000008">
    <property type="protein sequence ID" value="CAG4931316.1"/>
    <property type="molecule type" value="Genomic_DNA"/>
</dbReference>
<gene>
    <name evidence="1" type="ORF">PAPOLLO_LOCUS350</name>
</gene>
<keyword evidence="2" id="KW-1185">Reference proteome</keyword>
<sequence>MAATSSTIDVYKMKIKNMYVTPMKNLSTKHKHSFCWTEFGQLAIEVNGKRRTVLGENVFCGVCLRKAKNEDEDALFSKAQVKAYGKSIATSNLLRHLKDAHGLDDTLKTRTSTIKEFFTPRISGRIRDGSGKSDKWSLSRDLALWFARSLMPFDTVENDAMIDFLKKYSVIVSDADLPSRHNIAREGLEDVYNSMLAYINAFISKQSSLRCLDCRYVDR</sequence>
<evidence type="ECO:0000313" key="2">
    <source>
        <dbReference type="Proteomes" id="UP000691718"/>
    </source>
</evidence>
<reference evidence="1" key="1">
    <citation type="submission" date="2021-04" db="EMBL/GenBank/DDBJ databases">
        <authorList>
            <person name="Tunstrom K."/>
        </authorList>
    </citation>
    <scope>NUCLEOTIDE SEQUENCE</scope>
</reference>
<dbReference type="OrthoDB" id="6930901at2759"/>
<dbReference type="Proteomes" id="UP000691718">
    <property type="component" value="Unassembled WGS sequence"/>
</dbReference>
<organism evidence="1 2">
    <name type="scientific">Parnassius apollo</name>
    <name type="common">Apollo butterfly</name>
    <name type="synonym">Papilio apollo</name>
    <dbReference type="NCBI Taxonomy" id="110799"/>
    <lineage>
        <taxon>Eukaryota</taxon>
        <taxon>Metazoa</taxon>
        <taxon>Ecdysozoa</taxon>
        <taxon>Arthropoda</taxon>
        <taxon>Hexapoda</taxon>
        <taxon>Insecta</taxon>
        <taxon>Pterygota</taxon>
        <taxon>Neoptera</taxon>
        <taxon>Endopterygota</taxon>
        <taxon>Lepidoptera</taxon>
        <taxon>Glossata</taxon>
        <taxon>Ditrysia</taxon>
        <taxon>Papilionoidea</taxon>
        <taxon>Papilionidae</taxon>
        <taxon>Parnassiinae</taxon>
        <taxon>Parnassini</taxon>
        <taxon>Parnassius</taxon>
        <taxon>Parnassius</taxon>
    </lineage>
</organism>
<accession>A0A8S3VYN9</accession>